<name>A0A3N0VHJ2_9GAMM</name>
<evidence type="ECO:0000313" key="4">
    <source>
        <dbReference type="Proteomes" id="UP000282106"/>
    </source>
</evidence>
<feature type="domain" description="DUF218" evidence="2">
    <location>
        <begin position="58"/>
        <end position="197"/>
    </location>
</feature>
<evidence type="ECO:0000256" key="1">
    <source>
        <dbReference type="SAM" id="MobiDB-lite"/>
    </source>
</evidence>
<dbReference type="CDD" id="cd06259">
    <property type="entry name" value="YdcF-like"/>
    <property type="match status" value="1"/>
</dbReference>
<keyword evidence="4" id="KW-1185">Reference proteome</keyword>
<dbReference type="AlphaFoldDB" id="A0A3N0VHJ2"/>
<dbReference type="GO" id="GO:0005886">
    <property type="term" value="C:plasma membrane"/>
    <property type="evidence" value="ECO:0007669"/>
    <property type="project" value="TreeGrafter"/>
</dbReference>
<organism evidence="3 4">
    <name type="scientific">Stagnimonas aquatica</name>
    <dbReference type="NCBI Taxonomy" id="2689987"/>
    <lineage>
        <taxon>Bacteria</taxon>
        <taxon>Pseudomonadati</taxon>
        <taxon>Pseudomonadota</taxon>
        <taxon>Gammaproteobacteria</taxon>
        <taxon>Nevskiales</taxon>
        <taxon>Nevskiaceae</taxon>
        <taxon>Stagnimonas</taxon>
    </lineage>
</organism>
<dbReference type="InParanoid" id="A0A3N0VHJ2"/>
<feature type="region of interest" description="Disordered" evidence="1">
    <location>
        <begin position="216"/>
        <end position="237"/>
    </location>
</feature>
<protein>
    <recommendedName>
        <fullName evidence="2">DUF218 domain-containing protein</fullName>
    </recommendedName>
</protein>
<gene>
    <name evidence="3" type="ORF">ED208_07115</name>
</gene>
<evidence type="ECO:0000313" key="3">
    <source>
        <dbReference type="EMBL" id="ROH92130.1"/>
    </source>
</evidence>
<dbReference type="EMBL" id="RJVO01000002">
    <property type="protein sequence ID" value="ROH92130.1"/>
    <property type="molecule type" value="Genomic_DNA"/>
</dbReference>
<dbReference type="Proteomes" id="UP000282106">
    <property type="component" value="Unassembled WGS sequence"/>
</dbReference>
<dbReference type="InterPro" id="IPR003848">
    <property type="entry name" value="DUF218"/>
</dbReference>
<dbReference type="PANTHER" id="PTHR30336:SF20">
    <property type="entry name" value="DUF218 DOMAIN-CONTAINING PROTEIN"/>
    <property type="match status" value="1"/>
</dbReference>
<dbReference type="Pfam" id="PF02698">
    <property type="entry name" value="DUF218"/>
    <property type="match status" value="1"/>
</dbReference>
<dbReference type="FunCoup" id="A0A3N0VHJ2">
    <property type="interactions" value="42"/>
</dbReference>
<sequence>MISARWRRGLRGLLWALQALLVLAALLLGLGNLWVVNNSKAYVYSNWAALPENEVGLVFGTSPYTREGRGNPHFKGRIAAAAELYQLGKIKHLIVSGANPDASYNEPRKMWQALTAAGVPASAITMDFAGFRTLDSVARAQHVFGLDQLTLITQEYHAYRAVFIGKKLKMHPVAYAAPGEESGPAFLPYVREVLARMQAILDLFLLETQPKFLGEPQRLPLEPPAVPEGAAASANQP</sequence>
<dbReference type="PANTHER" id="PTHR30336">
    <property type="entry name" value="INNER MEMBRANE PROTEIN, PROBABLE PERMEASE"/>
    <property type="match status" value="1"/>
</dbReference>
<comment type="caution">
    <text evidence="3">The sequence shown here is derived from an EMBL/GenBank/DDBJ whole genome shotgun (WGS) entry which is preliminary data.</text>
</comment>
<evidence type="ECO:0000259" key="2">
    <source>
        <dbReference type="Pfam" id="PF02698"/>
    </source>
</evidence>
<proteinExistence type="predicted"/>
<reference evidence="3 4" key="1">
    <citation type="submission" date="2018-10" db="EMBL/GenBank/DDBJ databases">
        <authorList>
            <person name="Chen W.-M."/>
        </authorList>
    </citation>
    <scope>NUCLEOTIDE SEQUENCE [LARGE SCALE GENOMIC DNA]</scope>
    <source>
        <strain evidence="3 4">THS-13</strain>
    </source>
</reference>
<dbReference type="InterPro" id="IPR051599">
    <property type="entry name" value="Cell_Envelope_Assoc"/>
</dbReference>
<accession>A0A3N0VHJ2</accession>